<keyword evidence="7" id="KW-1185">Reference proteome</keyword>
<dbReference type="PROSITE" id="PS50977">
    <property type="entry name" value="HTH_TETR_2"/>
    <property type="match status" value="1"/>
</dbReference>
<dbReference type="Gene3D" id="1.10.357.10">
    <property type="entry name" value="Tetracycline Repressor, domain 2"/>
    <property type="match status" value="1"/>
</dbReference>
<dbReference type="Proteomes" id="UP000186895">
    <property type="component" value="Unassembled WGS sequence"/>
</dbReference>
<evidence type="ECO:0000256" key="1">
    <source>
        <dbReference type="ARBA" id="ARBA00023015"/>
    </source>
</evidence>
<evidence type="ECO:0000256" key="4">
    <source>
        <dbReference type="PROSITE-ProRule" id="PRU00335"/>
    </source>
</evidence>
<dbReference type="Pfam" id="PF16925">
    <property type="entry name" value="TetR_C_13"/>
    <property type="match status" value="1"/>
</dbReference>
<protein>
    <submittedName>
        <fullName evidence="6">Transcriptional regulator, TetR family</fullName>
    </submittedName>
</protein>
<accession>A0A1N6Q118</accession>
<evidence type="ECO:0000256" key="3">
    <source>
        <dbReference type="ARBA" id="ARBA00023163"/>
    </source>
</evidence>
<evidence type="ECO:0000256" key="2">
    <source>
        <dbReference type="ARBA" id="ARBA00023125"/>
    </source>
</evidence>
<dbReference type="STRING" id="49186.SAMN05421647_102177"/>
<dbReference type="PANTHER" id="PTHR47506">
    <property type="entry name" value="TRANSCRIPTIONAL REGULATORY PROTEIN"/>
    <property type="match status" value="1"/>
</dbReference>
<dbReference type="InterPro" id="IPR009057">
    <property type="entry name" value="Homeodomain-like_sf"/>
</dbReference>
<dbReference type="InterPro" id="IPR011075">
    <property type="entry name" value="TetR_C"/>
</dbReference>
<dbReference type="AlphaFoldDB" id="A0A1N6Q118"/>
<dbReference type="Pfam" id="PF00440">
    <property type="entry name" value="TetR_N"/>
    <property type="match status" value="1"/>
</dbReference>
<feature type="DNA-binding region" description="H-T-H motif" evidence="4">
    <location>
        <begin position="36"/>
        <end position="55"/>
    </location>
</feature>
<feature type="domain" description="HTH tetR-type" evidence="5">
    <location>
        <begin position="13"/>
        <end position="73"/>
    </location>
</feature>
<dbReference type="eggNOG" id="COG1309">
    <property type="taxonomic scope" value="Bacteria"/>
</dbReference>
<dbReference type="SUPFAM" id="SSF46689">
    <property type="entry name" value="Homeodomain-like"/>
    <property type="match status" value="1"/>
</dbReference>
<evidence type="ECO:0000259" key="5">
    <source>
        <dbReference type="PROSITE" id="PS50977"/>
    </source>
</evidence>
<evidence type="ECO:0000313" key="7">
    <source>
        <dbReference type="Proteomes" id="UP000186895"/>
    </source>
</evidence>
<dbReference type="GO" id="GO:0003677">
    <property type="term" value="F:DNA binding"/>
    <property type="evidence" value="ECO:0007669"/>
    <property type="project" value="UniProtKB-UniRule"/>
</dbReference>
<dbReference type="PANTHER" id="PTHR47506:SF1">
    <property type="entry name" value="HTH-TYPE TRANSCRIPTIONAL REGULATOR YJDC"/>
    <property type="match status" value="1"/>
</dbReference>
<organism evidence="6 7">
    <name type="scientific">Marinobacterium stanieri</name>
    <dbReference type="NCBI Taxonomy" id="49186"/>
    <lineage>
        <taxon>Bacteria</taxon>
        <taxon>Pseudomonadati</taxon>
        <taxon>Pseudomonadota</taxon>
        <taxon>Gammaproteobacteria</taxon>
        <taxon>Oceanospirillales</taxon>
        <taxon>Oceanospirillaceae</taxon>
        <taxon>Marinobacterium</taxon>
    </lineage>
</organism>
<gene>
    <name evidence="6" type="ORF">SAMN05421647_102177</name>
</gene>
<dbReference type="InterPro" id="IPR036271">
    <property type="entry name" value="Tet_transcr_reg_TetR-rel_C_sf"/>
</dbReference>
<keyword evidence="2 4" id="KW-0238">DNA-binding</keyword>
<dbReference type="InterPro" id="IPR001647">
    <property type="entry name" value="HTH_TetR"/>
</dbReference>
<dbReference type="EMBL" id="FTMN01000002">
    <property type="protein sequence ID" value="SIQ10227.1"/>
    <property type="molecule type" value="Genomic_DNA"/>
</dbReference>
<dbReference type="SUPFAM" id="SSF48498">
    <property type="entry name" value="Tetracyclin repressor-like, C-terminal domain"/>
    <property type="match status" value="1"/>
</dbReference>
<reference evidence="6 7" key="1">
    <citation type="submission" date="2017-01" db="EMBL/GenBank/DDBJ databases">
        <authorList>
            <person name="Mah S.A."/>
            <person name="Swanson W.J."/>
            <person name="Moy G.W."/>
            <person name="Vacquier V.D."/>
        </authorList>
    </citation>
    <scope>NUCLEOTIDE SEQUENCE [LARGE SCALE GENOMIC DNA]</scope>
    <source>
        <strain evidence="6 7">DSM 7027</strain>
    </source>
</reference>
<sequence>MIGLIMSRGRPPSHSRETLLEHGHTLFQQYGFHGTSLSMILEACQVSRGSFYNYFGGKEAYAIEVVEHYQALEIDRWDAEFKLLTGSHASKIQTMLHRLLDDFDQEHERLGCLLANLSGEMSLASPAFRKAIRQAIQRVLILIEEDMVTCQAEGSVRTDLSPRQLAALIWDYWQGALLRMRTEDSLTPLYQAIEMLWQHLLPPAQQITTAPKSST</sequence>
<keyword evidence="1" id="KW-0805">Transcription regulation</keyword>
<name>A0A1N6Q118_9GAMM</name>
<keyword evidence="3" id="KW-0804">Transcription</keyword>
<evidence type="ECO:0000313" key="6">
    <source>
        <dbReference type="EMBL" id="SIQ10227.1"/>
    </source>
</evidence>
<proteinExistence type="predicted"/>